<evidence type="ECO:0000259" key="1">
    <source>
        <dbReference type="PROSITE" id="PS51258"/>
    </source>
</evidence>
<dbReference type="PANTHER" id="PTHR31280">
    <property type="entry name" value="PROTEIN UNC-13 HOMOLOG"/>
    <property type="match status" value="1"/>
</dbReference>
<proteinExistence type="predicted"/>
<dbReference type="AlphaFoldDB" id="A0A0K9PNU5"/>
<evidence type="ECO:0000313" key="2">
    <source>
        <dbReference type="EMBL" id="KMZ69915.1"/>
    </source>
</evidence>
<name>A0A0K9PNU5_ZOSMR</name>
<feature type="domain" description="MHD1" evidence="1">
    <location>
        <begin position="103"/>
        <end position="200"/>
    </location>
</feature>
<gene>
    <name evidence="2" type="ORF">ZOSMA_202G00010</name>
</gene>
<reference evidence="3" key="1">
    <citation type="journal article" date="2016" name="Nature">
        <title>The genome of the seagrass Zostera marina reveals angiosperm adaptation to the sea.</title>
        <authorList>
            <person name="Olsen J.L."/>
            <person name="Rouze P."/>
            <person name="Verhelst B."/>
            <person name="Lin Y.-C."/>
            <person name="Bayer T."/>
            <person name="Collen J."/>
            <person name="Dattolo E."/>
            <person name="De Paoli E."/>
            <person name="Dittami S."/>
            <person name="Maumus F."/>
            <person name="Michel G."/>
            <person name="Kersting A."/>
            <person name="Lauritano C."/>
            <person name="Lohaus R."/>
            <person name="Toepel M."/>
            <person name="Tonon T."/>
            <person name="Vanneste K."/>
            <person name="Amirebrahimi M."/>
            <person name="Brakel J."/>
            <person name="Bostroem C."/>
            <person name="Chovatia M."/>
            <person name="Grimwood J."/>
            <person name="Jenkins J.W."/>
            <person name="Jueterbock A."/>
            <person name="Mraz A."/>
            <person name="Stam W.T."/>
            <person name="Tice H."/>
            <person name="Bornberg-Bauer E."/>
            <person name="Green P.J."/>
            <person name="Pearson G.A."/>
            <person name="Procaccini G."/>
            <person name="Duarte C.M."/>
            <person name="Schmutz J."/>
            <person name="Reusch T.B.H."/>
            <person name="Van de Peer Y."/>
        </authorList>
    </citation>
    <scope>NUCLEOTIDE SEQUENCE [LARGE SCALE GENOMIC DNA]</scope>
    <source>
        <strain evidence="3">cv. Finnish</strain>
    </source>
</reference>
<dbReference type="PROSITE" id="PS51258">
    <property type="entry name" value="MHD1"/>
    <property type="match status" value="1"/>
</dbReference>
<dbReference type="Proteomes" id="UP000036987">
    <property type="component" value="Unassembled WGS sequence"/>
</dbReference>
<keyword evidence="3" id="KW-1185">Reference proteome</keyword>
<dbReference type="OMA" id="MGECERY"/>
<dbReference type="STRING" id="29655.A0A0K9PNU5"/>
<dbReference type="EMBL" id="LFYR01000736">
    <property type="protein sequence ID" value="KMZ69915.1"/>
    <property type="molecule type" value="Genomic_DNA"/>
</dbReference>
<dbReference type="InterPro" id="IPR008528">
    <property type="entry name" value="unc-13_homologue"/>
</dbReference>
<evidence type="ECO:0000313" key="3">
    <source>
        <dbReference type="Proteomes" id="UP000036987"/>
    </source>
</evidence>
<protein>
    <recommendedName>
        <fullName evidence="1">MHD1 domain-containing protein</fullName>
    </recommendedName>
</protein>
<sequence>MQSAPGSDRDLIEAYISSSIRISFSRVLHYVEAKTDSSHEHVLACLAEETKKLLKTDSTIFMPIFSKWHQLAPVASASLLHKLYGNKLRPFLDHAEHLTEDVVSVFPEADSLERYIMTVISLACEEEIVKDNCLRKLISFEVEKKSGTLVLRWLNAKLGRILEWVERAIQQERFRATSKELESLTNLVRCMGECERYPEG</sequence>
<comment type="caution">
    <text evidence="2">The sequence shown here is derived from an EMBL/GenBank/DDBJ whole genome shotgun (WGS) entry which is preliminary data.</text>
</comment>
<accession>A0A0K9PNU5</accession>
<dbReference type="OrthoDB" id="2015333at2759"/>
<dbReference type="InterPro" id="IPR014770">
    <property type="entry name" value="Munc13_1"/>
</dbReference>
<organism evidence="2 3">
    <name type="scientific">Zostera marina</name>
    <name type="common">Eelgrass</name>
    <dbReference type="NCBI Taxonomy" id="29655"/>
    <lineage>
        <taxon>Eukaryota</taxon>
        <taxon>Viridiplantae</taxon>
        <taxon>Streptophyta</taxon>
        <taxon>Embryophyta</taxon>
        <taxon>Tracheophyta</taxon>
        <taxon>Spermatophyta</taxon>
        <taxon>Magnoliopsida</taxon>
        <taxon>Liliopsida</taxon>
        <taxon>Zosteraceae</taxon>
        <taxon>Zostera</taxon>
    </lineage>
</organism>
<dbReference type="PANTHER" id="PTHR31280:SF2">
    <property type="entry name" value="PROTEIN UNC-13 HOMOLOG"/>
    <property type="match status" value="1"/>
</dbReference>